<dbReference type="Proteomes" id="UP000315983">
    <property type="component" value="Unassembled WGS sequence"/>
</dbReference>
<evidence type="ECO:0000313" key="1">
    <source>
        <dbReference type="EMBL" id="TQL35925.1"/>
    </source>
</evidence>
<name>A0A542XJ92_SALAC</name>
<reference evidence="1 2" key="1">
    <citation type="submission" date="2019-06" db="EMBL/GenBank/DDBJ databases">
        <title>Sequencing the genomes of 1000 actinobacteria strains.</title>
        <authorList>
            <person name="Klenk H.-P."/>
        </authorList>
    </citation>
    <scope>NUCLEOTIDE SEQUENCE [LARGE SCALE GENOMIC DNA]</scope>
    <source>
        <strain evidence="1 2">DSM 44819</strain>
    </source>
</reference>
<evidence type="ECO:0000313" key="2">
    <source>
        <dbReference type="Proteomes" id="UP000315983"/>
    </source>
</evidence>
<protein>
    <submittedName>
        <fullName evidence="1">Uncharacterized protein</fullName>
    </submittedName>
</protein>
<gene>
    <name evidence="1" type="ORF">FB564_0994</name>
</gene>
<proteinExistence type="predicted"/>
<organism evidence="1 2">
    <name type="scientific">Salinispora arenicola</name>
    <dbReference type="NCBI Taxonomy" id="168697"/>
    <lineage>
        <taxon>Bacteria</taxon>
        <taxon>Bacillati</taxon>
        <taxon>Actinomycetota</taxon>
        <taxon>Actinomycetes</taxon>
        <taxon>Micromonosporales</taxon>
        <taxon>Micromonosporaceae</taxon>
        <taxon>Salinispora</taxon>
    </lineage>
</organism>
<sequence>MSCGEHSSSLVAATRPDGRHLVAGSNRAAHSTLRPTFGALADLDC</sequence>
<dbReference type="EMBL" id="VFOL01000001">
    <property type="protein sequence ID" value="TQL35925.1"/>
    <property type="molecule type" value="Genomic_DNA"/>
</dbReference>
<dbReference type="AlphaFoldDB" id="A0A542XJ92"/>
<accession>A0A542XJ92</accession>
<comment type="caution">
    <text evidence="1">The sequence shown here is derived from an EMBL/GenBank/DDBJ whole genome shotgun (WGS) entry which is preliminary data.</text>
</comment>